<dbReference type="Proteomes" id="UP001596492">
    <property type="component" value="Unassembled WGS sequence"/>
</dbReference>
<reference evidence="14" key="1">
    <citation type="journal article" date="2019" name="Int. J. Syst. Evol. Microbiol.">
        <title>The Global Catalogue of Microorganisms (GCM) 10K type strain sequencing project: providing services to taxonomists for standard genome sequencing and annotation.</title>
        <authorList>
            <consortium name="The Broad Institute Genomics Platform"/>
            <consortium name="The Broad Institute Genome Sequencing Center for Infectious Disease"/>
            <person name="Wu L."/>
            <person name="Ma J."/>
        </authorList>
    </citation>
    <scope>NUCLEOTIDE SEQUENCE [LARGE SCALE GENOMIC DNA]</scope>
    <source>
        <strain evidence="14">CCUG 51308</strain>
    </source>
</reference>
<keyword evidence="5 9" id="KW-0798">TonB box</keyword>
<dbReference type="Gene3D" id="2.40.170.20">
    <property type="entry name" value="TonB-dependent receptor, beta-barrel domain"/>
    <property type="match status" value="1"/>
</dbReference>
<dbReference type="EMBL" id="JBHTBR010000005">
    <property type="protein sequence ID" value="MFC7292644.1"/>
    <property type="molecule type" value="Genomic_DNA"/>
</dbReference>
<proteinExistence type="inferred from homology"/>
<dbReference type="Pfam" id="PF00593">
    <property type="entry name" value="TonB_dep_Rec_b-barrel"/>
    <property type="match status" value="1"/>
</dbReference>
<dbReference type="Gene3D" id="2.170.130.10">
    <property type="entry name" value="TonB-dependent receptor, plug domain"/>
    <property type="match status" value="1"/>
</dbReference>
<dbReference type="InterPro" id="IPR039426">
    <property type="entry name" value="TonB-dep_rcpt-like"/>
</dbReference>
<keyword evidence="3 8" id="KW-1134">Transmembrane beta strand</keyword>
<keyword evidence="7 8" id="KW-0998">Cell outer membrane</keyword>
<evidence type="ECO:0000259" key="12">
    <source>
        <dbReference type="Pfam" id="PF07715"/>
    </source>
</evidence>
<dbReference type="InterPro" id="IPR037066">
    <property type="entry name" value="Plug_dom_sf"/>
</dbReference>
<evidence type="ECO:0000256" key="6">
    <source>
        <dbReference type="ARBA" id="ARBA00023136"/>
    </source>
</evidence>
<evidence type="ECO:0000256" key="9">
    <source>
        <dbReference type="RuleBase" id="RU003357"/>
    </source>
</evidence>
<comment type="caution">
    <text evidence="13">The sequence shown here is derived from an EMBL/GenBank/DDBJ whole genome shotgun (WGS) entry which is preliminary data.</text>
</comment>
<keyword evidence="14" id="KW-1185">Reference proteome</keyword>
<dbReference type="InterPro" id="IPR036942">
    <property type="entry name" value="Beta-barrel_TonB_sf"/>
</dbReference>
<comment type="similarity">
    <text evidence="8 9">Belongs to the TonB-dependent receptor family.</text>
</comment>
<evidence type="ECO:0000256" key="8">
    <source>
        <dbReference type="PROSITE-ProRule" id="PRU01360"/>
    </source>
</evidence>
<dbReference type="RefSeq" id="WP_382168239.1">
    <property type="nucleotide sequence ID" value="NZ_JBHTBR010000005.1"/>
</dbReference>
<evidence type="ECO:0000256" key="1">
    <source>
        <dbReference type="ARBA" id="ARBA00004571"/>
    </source>
</evidence>
<dbReference type="CDD" id="cd01347">
    <property type="entry name" value="ligand_gated_channel"/>
    <property type="match status" value="1"/>
</dbReference>
<evidence type="ECO:0000256" key="3">
    <source>
        <dbReference type="ARBA" id="ARBA00022452"/>
    </source>
</evidence>
<keyword evidence="2 8" id="KW-0813">Transport</keyword>
<feature type="domain" description="TonB-dependent receptor plug" evidence="12">
    <location>
        <begin position="77"/>
        <end position="175"/>
    </location>
</feature>
<dbReference type="PANTHER" id="PTHR32552">
    <property type="entry name" value="FERRICHROME IRON RECEPTOR-RELATED"/>
    <property type="match status" value="1"/>
</dbReference>
<evidence type="ECO:0000313" key="13">
    <source>
        <dbReference type="EMBL" id="MFC7292644.1"/>
    </source>
</evidence>
<gene>
    <name evidence="13" type="ORF">ACFQS8_13515</name>
</gene>
<keyword evidence="4 8" id="KW-0812">Transmembrane</keyword>
<accession>A0ABW2INV3</accession>
<name>A0ABW2INV3_9PROT</name>
<evidence type="ECO:0000256" key="10">
    <source>
        <dbReference type="SAM" id="MobiDB-lite"/>
    </source>
</evidence>
<evidence type="ECO:0000256" key="5">
    <source>
        <dbReference type="ARBA" id="ARBA00023077"/>
    </source>
</evidence>
<feature type="domain" description="TonB-dependent receptor-like beta-barrel" evidence="11">
    <location>
        <begin position="250"/>
        <end position="727"/>
    </location>
</feature>
<keyword evidence="13" id="KW-0675">Receptor</keyword>
<dbReference type="PROSITE" id="PS52016">
    <property type="entry name" value="TONB_DEPENDENT_REC_3"/>
    <property type="match status" value="1"/>
</dbReference>
<evidence type="ECO:0000256" key="4">
    <source>
        <dbReference type="ARBA" id="ARBA00022692"/>
    </source>
</evidence>
<sequence>MQMPNSKTTLESTSANPPKSDTAVAGVLGLALLSGWAALPANADETAPPKDKERVMDTVHVDGQKVESSISTLTGPVEDIPQIINVIDQDLLKAQGVNTLEQALRNVPGITTDLGEGGVLNGDQFFIRGLSAKNDIFTDGLRDFGVFTRDSFNFEQVEVLKGSSSTTLGRGVTGGGINTSSKTPHLKNAISGTISAGTADYARFSGDWNQQLNSSTALRINAMVHENGVEGRDVINSKRWGFAPSIGFGLGKKTSFTLSYLHQEDDRTPDYGVGFYNNRPLTEYGIPSSNFYGYDSDTDESIVDSLTARFKHSISDNIEFTSDTKVGAYSRLFVQTINSCSTGADCIGIEDEATRANAEILTRSSPYDQNTWGVQNVSTLRVTSPLGHLENELLIGWDASYQSNERKRLGFDTTDRGRVPKSVLSPTHGEGPALGQVYRIEDTTGKDISIFIHDQLWFTEAISMVLGGRFNSYEVDQNRIDFTTPYAPTACSGTLGDNCLTQYASNTEFFNPKASLLWEPTEYQHYYISYSTSATPPGVTIANGTSLSSTTQDLDPEENKSYEIGAKIGLLGGNILLQSSIFKTEKDNAKETDPISGDITASGLKQSVEGIEIGLSGQATDALNISANYTYLNSTIDEYVNRSGLIDSSVTGNKTQYVPENAANVFVTYNLLNGPLKGLQIGGSVNYQSEVFLNTSNTQKLDGRTTMDSFIAYDFGNYRAALNINNLTDEDYFSQIHSSRVTPAAGRTAIASLTATF</sequence>
<keyword evidence="6 8" id="KW-0472">Membrane</keyword>
<dbReference type="Pfam" id="PF07715">
    <property type="entry name" value="Plug"/>
    <property type="match status" value="1"/>
</dbReference>
<dbReference type="PANTHER" id="PTHR32552:SF83">
    <property type="entry name" value="BLR3904 PROTEIN"/>
    <property type="match status" value="1"/>
</dbReference>
<protein>
    <submittedName>
        <fullName evidence="13">TonB-dependent receptor</fullName>
    </submittedName>
</protein>
<feature type="region of interest" description="Disordered" evidence="10">
    <location>
        <begin position="1"/>
        <end position="21"/>
    </location>
</feature>
<feature type="compositionally biased region" description="Polar residues" evidence="10">
    <location>
        <begin position="1"/>
        <end position="19"/>
    </location>
</feature>
<evidence type="ECO:0000256" key="7">
    <source>
        <dbReference type="ARBA" id="ARBA00023237"/>
    </source>
</evidence>
<evidence type="ECO:0000259" key="11">
    <source>
        <dbReference type="Pfam" id="PF00593"/>
    </source>
</evidence>
<dbReference type="SUPFAM" id="SSF56935">
    <property type="entry name" value="Porins"/>
    <property type="match status" value="1"/>
</dbReference>
<evidence type="ECO:0000313" key="14">
    <source>
        <dbReference type="Proteomes" id="UP001596492"/>
    </source>
</evidence>
<dbReference type="InterPro" id="IPR012910">
    <property type="entry name" value="Plug_dom"/>
</dbReference>
<evidence type="ECO:0000256" key="2">
    <source>
        <dbReference type="ARBA" id="ARBA00022448"/>
    </source>
</evidence>
<comment type="subcellular location">
    <subcellularLocation>
        <location evidence="1 8">Cell outer membrane</location>
        <topology evidence="1 8">Multi-pass membrane protein</topology>
    </subcellularLocation>
</comment>
<dbReference type="InterPro" id="IPR000531">
    <property type="entry name" value="Beta-barrel_TonB"/>
</dbReference>
<organism evidence="13 14">
    <name type="scientific">Hirschia litorea</name>
    <dbReference type="NCBI Taxonomy" id="1199156"/>
    <lineage>
        <taxon>Bacteria</taxon>
        <taxon>Pseudomonadati</taxon>
        <taxon>Pseudomonadota</taxon>
        <taxon>Alphaproteobacteria</taxon>
        <taxon>Hyphomonadales</taxon>
        <taxon>Hyphomonadaceae</taxon>
        <taxon>Hirschia</taxon>
    </lineage>
</organism>